<dbReference type="OrthoDB" id="9805788at2"/>
<dbReference type="EMBL" id="JRNQ01000013">
    <property type="protein sequence ID" value="KGF45493.1"/>
    <property type="molecule type" value="Genomic_DNA"/>
</dbReference>
<feature type="transmembrane region" description="Helical" evidence="10">
    <location>
        <begin position="118"/>
        <end position="137"/>
    </location>
</feature>
<protein>
    <submittedName>
        <fullName evidence="11">Alginate O-acetyltransferase</fullName>
    </submittedName>
</protein>
<comment type="similarity">
    <text evidence="2 9">Belongs to the membrane-bound acyltransferase family.</text>
</comment>
<sequence>MDFNNIFDTILSFFSALGSQFAAYFSSLDAANILSILQYDPRNPLLFSSGAFLFIFLAFMLGYWGFRKQLSARLLFVTLFSYYFFYKSSGVYFLLLVIITISDFYIARRIAQSEKKKTWLALSLFIDLGMLAYFKYTNFFAGMVSQMIGNNFQPWDIFLPVGISFYTFKTISYTVDVYRDKMKPLESLLDYAFYVSFFPTLLAGPITRANDFVPQIRKPLHLSNEMFAQGVFLIVIGLLKKAVISDYLSANFVDRIFDNPSLFSGGEVLLGLYGYCFQIYCDFSGYSDIAIGIAMLLGFTIPQNFNAPLQADSMTDFWRRWHISLSTWIRDYVYIALGGNRYGKWRMYLNQMIAMTACGLWHGASLNFIVWGVLHGLFVCVHKFWSQTILHHDKRYHPVGIKRFFSVFITFHIITFSWLLFRCRDFQAVGIMMRQMFTKFNPSVLPDVFVAYKYVFLLMGFALLSHWIPTSWQNNCIKVLQRTGIVGAAIVLASVIFIIMQVKSSDVQPFIYFQF</sequence>
<feature type="transmembrane region" description="Helical" evidence="10">
    <location>
        <begin position="226"/>
        <end position="243"/>
    </location>
</feature>
<accession>A0A096AEE3</accession>
<name>A0A096AEE3_9BACT</name>
<dbReference type="InterPro" id="IPR024194">
    <property type="entry name" value="Ac/AlaTfrase_AlgI/DltB"/>
</dbReference>
<dbReference type="PIRSF" id="PIRSF500217">
    <property type="entry name" value="AlgI"/>
    <property type="match status" value="1"/>
</dbReference>
<dbReference type="RefSeq" id="WP_036866146.1">
    <property type="nucleotide sequence ID" value="NZ_JRNQ01000013.1"/>
</dbReference>
<feature type="transmembrane region" description="Helical" evidence="10">
    <location>
        <begin position="84"/>
        <end position="106"/>
    </location>
</feature>
<evidence type="ECO:0000256" key="9">
    <source>
        <dbReference type="PIRNR" id="PIRNR016636"/>
    </source>
</evidence>
<feature type="transmembrane region" description="Helical" evidence="10">
    <location>
        <begin position="45"/>
        <end position="64"/>
    </location>
</feature>
<dbReference type="GO" id="GO:0016746">
    <property type="term" value="F:acyltransferase activity"/>
    <property type="evidence" value="ECO:0007669"/>
    <property type="project" value="UniProtKB-KW"/>
</dbReference>
<dbReference type="PIRSF" id="PIRSF016636">
    <property type="entry name" value="AlgI_DltB"/>
    <property type="match status" value="1"/>
</dbReference>
<evidence type="ECO:0000256" key="5">
    <source>
        <dbReference type="ARBA" id="ARBA00022692"/>
    </source>
</evidence>
<keyword evidence="3 9" id="KW-1003">Cell membrane</keyword>
<evidence type="ECO:0000256" key="10">
    <source>
        <dbReference type="SAM" id="Phobius"/>
    </source>
</evidence>
<reference evidence="11 12" key="1">
    <citation type="submission" date="2014-07" db="EMBL/GenBank/DDBJ databases">
        <authorList>
            <person name="McCorrison J."/>
            <person name="Sanka R."/>
            <person name="Torralba M."/>
            <person name="Gillis M."/>
            <person name="Haft D.H."/>
            <person name="Methe B."/>
            <person name="Sutton G."/>
            <person name="Nelson K.E."/>
        </authorList>
    </citation>
    <scope>NUCLEOTIDE SEQUENCE [LARGE SCALE GENOMIC DNA]</scope>
    <source>
        <strain evidence="11 12">DNF00320</strain>
    </source>
</reference>
<dbReference type="GO" id="GO:0042121">
    <property type="term" value="P:alginic acid biosynthetic process"/>
    <property type="evidence" value="ECO:0007669"/>
    <property type="project" value="InterPro"/>
</dbReference>
<evidence type="ECO:0000256" key="1">
    <source>
        <dbReference type="ARBA" id="ARBA00004651"/>
    </source>
</evidence>
<keyword evidence="4 9" id="KW-0808">Transferase</keyword>
<evidence type="ECO:0000256" key="3">
    <source>
        <dbReference type="ARBA" id="ARBA00022475"/>
    </source>
</evidence>
<evidence type="ECO:0000256" key="4">
    <source>
        <dbReference type="ARBA" id="ARBA00022679"/>
    </source>
</evidence>
<evidence type="ECO:0000256" key="7">
    <source>
        <dbReference type="ARBA" id="ARBA00023136"/>
    </source>
</evidence>
<gene>
    <name evidence="11" type="ORF">HMPREF0647_02315</name>
</gene>
<dbReference type="GO" id="GO:0005886">
    <property type="term" value="C:plasma membrane"/>
    <property type="evidence" value="ECO:0007669"/>
    <property type="project" value="UniProtKB-SubCell"/>
</dbReference>
<keyword evidence="7 9" id="KW-0472">Membrane</keyword>
<comment type="caution">
    <text evidence="11">The sequence shown here is derived from an EMBL/GenBank/DDBJ whole genome shotgun (WGS) entry which is preliminary data.</text>
</comment>
<dbReference type="Pfam" id="PF03062">
    <property type="entry name" value="MBOAT"/>
    <property type="match status" value="1"/>
</dbReference>
<dbReference type="InterPro" id="IPR004299">
    <property type="entry name" value="MBOAT_fam"/>
</dbReference>
<evidence type="ECO:0000256" key="2">
    <source>
        <dbReference type="ARBA" id="ARBA00010323"/>
    </source>
</evidence>
<feature type="transmembrane region" description="Helical" evidence="10">
    <location>
        <begin position="188"/>
        <end position="206"/>
    </location>
</feature>
<feature type="transmembrane region" description="Helical" evidence="10">
    <location>
        <begin position="352"/>
        <end position="374"/>
    </location>
</feature>
<feature type="transmembrane region" description="Helical" evidence="10">
    <location>
        <begin position="444"/>
        <end position="468"/>
    </location>
</feature>
<dbReference type="AlphaFoldDB" id="A0A096AEE3"/>
<dbReference type="PANTHER" id="PTHR13285:SF23">
    <property type="entry name" value="TEICHOIC ACID D-ALANYLTRANSFERASE"/>
    <property type="match status" value="1"/>
</dbReference>
<evidence type="ECO:0000256" key="6">
    <source>
        <dbReference type="ARBA" id="ARBA00022989"/>
    </source>
</evidence>
<keyword evidence="6 10" id="KW-1133">Transmembrane helix</keyword>
<dbReference type="PANTHER" id="PTHR13285">
    <property type="entry name" value="ACYLTRANSFERASE"/>
    <property type="match status" value="1"/>
</dbReference>
<evidence type="ECO:0000313" key="12">
    <source>
        <dbReference type="Proteomes" id="UP000029525"/>
    </source>
</evidence>
<organism evidence="11 12">
    <name type="scientific">Prevotella bivia DNF00320</name>
    <dbReference type="NCBI Taxonomy" id="1401068"/>
    <lineage>
        <taxon>Bacteria</taxon>
        <taxon>Pseudomonadati</taxon>
        <taxon>Bacteroidota</taxon>
        <taxon>Bacteroidia</taxon>
        <taxon>Bacteroidales</taxon>
        <taxon>Prevotellaceae</taxon>
        <taxon>Prevotella</taxon>
    </lineage>
</organism>
<dbReference type="InterPro" id="IPR028362">
    <property type="entry name" value="AlgI"/>
</dbReference>
<evidence type="ECO:0000256" key="8">
    <source>
        <dbReference type="ARBA" id="ARBA00023315"/>
    </source>
</evidence>
<evidence type="ECO:0000313" key="11">
    <source>
        <dbReference type="EMBL" id="KGF45493.1"/>
    </source>
</evidence>
<dbReference type="InterPro" id="IPR051085">
    <property type="entry name" value="MB_O-acyltransferase"/>
</dbReference>
<feature type="transmembrane region" description="Helical" evidence="10">
    <location>
        <begin position="404"/>
        <end position="423"/>
    </location>
</feature>
<keyword evidence="5 10" id="KW-0812">Transmembrane</keyword>
<keyword evidence="8 9" id="KW-0012">Acyltransferase</keyword>
<comment type="subcellular location">
    <subcellularLocation>
        <location evidence="1">Cell membrane</location>
        <topology evidence="1">Multi-pass membrane protein</topology>
    </subcellularLocation>
</comment>
<dbReference type="Proteomes" id="UP000029525">
    <property type="component" value="Unassembled WGS sequence"/>
</dbReference>
<feature type="transmembrane region" description="Helical" evidence="10">
    <location>
        <begin position="157"/>
        <end position="176"/>
    </location>
</feature>
<feature type="transmembrane region" description="Helical" evidence="10">
    <location>
        <begin position="480"/>
        <end position="500"/>
    </location>
</feature>
<proteinExistence type="inferred from homology"/>